<organism evidence="2 3">
    <name type="scientific">Candidatus Methylophosphatis roskildensis</name>
    <dbReference type="NCBI Taxonomy" id="2899263"/>
    <lineage>
        <taxon>Bacteria</taxon>
        <taxon>Pseudomonadati</taxon>
        <taxon>Pseudomonadota</taxon>
        <taxon>Betaproteobacteria</taxon>
        <taxon>Nitrosomonadales</taxon>
        <taxon>Sterolibacteriaceae</taxon>
        <taxon>Candidatus Methylophosphatis</taxon>
    </lineage>
</organism>
<dbReference type="InterPro" id="IPR028098">
    <property type="entry name" value="Glyco_trans_4-like_N"/>
</dbReference>
<evidence type="ECO:0000313" key="3">
    <source>
        <dbReference type="Proteomes" id="UP000807785"/>
    </source>
</evidence>
<feature type="domain" description="Glycosyltransferase subfamily 4-like N-terminal" evidence="1">
    <location>
        <begin position="13"/>
        <end position="177"/>
    </location>
</feature>
<dbReference type="SUPFAM" id="SSF53756">
    <property type="entry name" value="UDP-Glycosyltransferase/glycogen phosphorylase"/>
    <property type="match status" value="1"/>
</dbReference>
<reference evidence="2" key="1">
    <citation type="submission" date="2020-10" db="EMBL/GenBank/DDBJ databases">
        <title>Connecting structure to function with the recovery of over 1000 high-quality activated sludge metagenome-assembled genomes encoding full-length rRNA genes using long-read sequencing.</title>
        <authorList>
            <person name="Singleton C.M."/>
            <person name="Petriglieri F."/>
            <person name="Kristensen J.M."/>
            <person name="Kirkegaard R.H."/>
            <person name="Michaelsen T.Y."/>
            <person name="Andersen M.H."/>
            <person name="Karst S.M."/>
            <person name="Dueholm M.S."/>
            <person name="Nielsen P.H."/>
            <person name="Albertsen M."/>
        </authorList>
    </citation>
    <scope>NUCLEOTIDE SEQUENCE</scope>
    <source>
        <strain evidence="2">Bjer_18-Q3-R1-45_BAT3C.347</strain>
    </source>
</reference>
<comment type="caution">
    <text evidence="2">The sequence shown here is derived from an EMBL/GenBank/DDBJ whole genome shotgun (WGS) entry which is preliminary data.</text>
</comment>
<evidence type="ECO:0000259" key="1">
    <source>
        <dbReference type="Pfam" id="PF13439"/>
    </source>
</evidence>
<accession>A0A9D7E115</accession>
<proteinExistence type="predicted"/>
<dbReference type="Pfam" id="PF13692">
    <property type="entry name" value="Glyco_trans_1_4"/>
    <property type="match status" value="1"/>
</dbReference>
<dbReference type="GO" id="GO:0016757">
    <property type="term" value="F:glycosyltransferase activity"/>
    <property type="evidence" value="ECO:0007669"/>
    <property type="project" value="UniProtKB-ARBA"/>
</dbReference>
<dbReference type="PANTHER" id="PTHR12526:SF623">
    <property type="entry name" value="WABG"/>
    <property type="match status" value="1"/>
</dbReference>
<sequence length="374" mass="40857">MKLAIVRQSYTPFGGAERFVERAVEALNRSDLSLTIVARRWRGAPTHEVLRCDPFHLGRTWRDASFARCVQKLIADRRFDIVQSHERITGCDVFRAGDGIHATWLELRSRAGGSLSRLGQALSPWHRYTLAAEAAMFADPRLRAVICNSRMVRDDLARRFGLDSAKLHVIYNGIDLDDYSPALRDAHRSRVRQEQGVGEAAPVMLFVGSGFERKGVRALIDAAAMMRESGAQLWIIGKDKHRARYEAHARGAGVAGRVRFLGPQQDVRPYYGAADAFALPTLYDPFPNAALEALASGLPLVTSASCGASELVEPGRNGFVCDALDIPALARSLDALCAPGAARAMAAAARATAMPLSREAMADRLVALYRSLMA</sequence>
<name>A0A9D7E115_9PROT</name>
<gene>
    <name evidence="2" type="ORF">IPH26_04240</name>
</gene>
<evidence type="ECO:0000313" key="2">
    <source>
        <dbReference type="EMBL" id="MBK6972184.1"/>
    </source>
</evidence>
<dbReference type="EMBL" id="JADJEV010000002">
    <property type="protein sequence ID" value="MBK6972184.1"/>
    <property type="molecule type" value="Genomic_DNA"/>
</dbReference>
<dbReference type="PANTHER" id="PTHR12526">
    <property type="entry name" value="GLYCOSYLTRANSFERASE"/>
    <property type="match status" value="1"/>
</dbReference>
<dbReference type="Pfam" id="PF13439">
    <property type="entry name" value="Glyco_transf_4"/>
    <property type="match status" value="1"/>
</dbReference>
<dbReference type="AlphaFoldDB" id="A0A9D7E115"/>
<dbReference type="Gene3D" id="3.40.50.2000">
    <property type="entry name" value="Glycogen Phosphorylase B"/>
    <property type="match status" value="2"/>
</dbReference>
<protein>
    <submittedName>
        <fullName evidence="2">Glycosyltransferase family 4 protein</fullName>
    </submittedName>
</protein>
<dbReference type="Proteomes" id="UP000807785">
    <property type="component" value="Unassembled WGS sequence"/>
</dbReference>
<dbReference type="CDD" id="cd03801">
    <property type="entry name" value="GT4_PimA-like"/>
    <property type="match status" value="1"/>
</dbReference>